<dbReference type="AlphaFoldDB" id="A0A351RC93"/>
<reference evidence="11 12" key="1">
    <citation type="journal article" date="2018" name="Nat. Biotechnol.">
        <title>A standardized bacterial taxonomy based on genome phylogeny substantially revises the tree of life.</title>
        <authorList>
            <person name="Parks D.H."/>
            <person name="Chuvochina M."/>
            <person name="Waite D.W."/>
            <person name="Rinke C."/>
            <person name="Skarshewski A."/>
            <person name="Chaumeil P.A."/>
            <person name="Hugenholtz P."/>
        </authorList>
    </citation>
    <scope>NUCLEOTIDE SEQUENCE [LARGE SCALE GENOMIC DNA]</scope>
    <source>
        <strain evidence="11">UBA9958</strain>
    </source>
</reference>
<dbReference type="CDD" id="cd00082">
    <property type="entry name" value="HisKA"/>
    <property type="match status" value="1"/>
</dbReference>
<dbReference type="InterPro" id="IPR036890">
    <property type="entry name" value="HATPase_C_sf"/>
</dbReference>
<dbReference type="InterPro" id="IPR005467">
    <property type="entry name" value="His_kinase_dom"/>
</dbReference>
<dbReference type="SMART" id="SM00388">
    <property type="entry name" value="HisKA"/>
    <property type="match status" value="1"/>
</dbReference>
<evidence type="ECO:0000259" key="9">
    <source>
        <dbReference type="PROSITE" id="PS50109"/>
    </source>
</evidence>
<comment type="subcellular location">
    <subcellularLocation>
        <location evidence="2">Membrane</location>
    </subcellularLocation>
</comment>
<dbReference type="PRINTS" id="PR00344">
    <property type="entry name" value="BCTRLSENSOR"/>
</dbReference>
<dbReference type="PANTHER" id="PTHR43711">
    <property type="entry name" value="TWO-COMPONENT HISTIDINE KINASE"/>
    <property type="match status" value="1"/>
</dbReference>
<dbReference type="InterPro" id="IPR003660">
    <property type="entry name" value="HAMP_dom"/>
</dbReference>
<evidence type="ECO:0000256" key="7">
    <source>
        <dbReference type="ARBA" id="ARBA00023012"/>
    </source>
</evidence>
<feature type="domain" description="HAMP" evidence="10">
    <location>
        <begin position="280"/>
        <end position="332"/>
    </location>
</feature>
<protein>
    <recommendedName>
        <fullName evidence="3">histidine kinase</fullName>
        <ecNumber evidence="3">2.7.13.3</ecNumber>
    </recommendedName>
</protein>
<evidence type="ECO:0000256" key="5">
    <source>
        <dbReference type="ARBA" id="ARBA00022679"/>
    </source>
</evidence>
<dbReference type="Pfam" id="PF00672">
    <property type="entry name" value="HAMP"/>
    <property type="match status" value="1"/>
</dbReference>
<dbReference type="InterPro" id="IPR050736">
    <property type="entry name" value="Sensor_HK_Regulatory"/>
</dbReference>
<dbReference type="PROSITE" id="PS50885">
    <property type="entry name" value="HAMP"/>
    <property type="match status" value="1"/>
</dbReference>
<evidence type="ECO:0000313" key="11">
    <source>
        <dbReference type="EMBL" id="HBA09664.1"/>
    </source>
</evidence>
<keyword evidence="8" id="KW-0472">Membrane</keyword>
<accession>A0A351RC93</accession>
<feature type="transmembrane region" description="Helical" evidence="8">
    <location>
        <begin position="256"/>
        <end position="278"/>
    </location>
</feature>
<name>A0A351RC93_9PROT</name>
<dbReference type="InterPro" id="IPR004358">
    <property type="entry name" value="Sig_transdc_His_kin-like_C"/>
</dbReference>
<feature type="domain" description="Histidine kinase" evidence="9">
    <location>
        <begin position="349"/>
        <end position="565"/>
    </location>
</feature>
<keyword evidence="6 11" id="KW-0418">Kinase</keyword>
<dbReference type="CDD" id="cd00075">
    <property type="entry name" value="HATPase"/>
    <property type="match status" value="1"/>
</dbReference>
<evidence type="ECO:0000256" key="3">
    <source>
        <dbReference type="ARBA" id="ARBA00012438"/>
    </source>
</evidence>
<dbReference type="Gene3D" id="3.30.565.10">
    <property type="entry name" value="Histidine kinase-like ATPase, C-terminal domain"/>
    <property type="match status" value="1"/>
</dbReference>
<dbReference type="EC" id="2.7.13.3" evidence="3"/>
<comment type="caution">
    <text evidence="11">The sequence shown here is derived from an EMBL/GenBank/DDBJ whole genome shotgun (WGS) entry which is preliminary data.</text>
</comment>
<dbReference type="GO" id="GO:0000155">
    <property type="term" value="F:phosphorelay sensor kinase activity"/>
    <property type="evidence" value="ECO:0007669"/>
    <property type="project" value="InterPro"/>
</dbReference>
<evidence type="ECO:0000256" key="2">
    <source>
        <dbReference type="ARBA" id="ARBA00004370"/>
    </source>
</evidence>
<dbReference type="SUPFAM" id="SSF47384">
    <property type="entry name" value="Homodimeric domain of signal transducing histidine kinase"/>
    <property type="match status" value="1"/>
</dbReference>
<gene>
    <name evidence="11" type="ORF">DCW48_09005</name>
</gene>
<keyword evidence="8" id="KW-0812">Transmembrane</keyword>
<dbReference type="InterPro" id="IPR036097">
    <property type="entry name" value="HisK_dim/P_sf"/>
</dbReference>
<dbReference type="EMBL" id="DNAA01000213">
    <property type="protein sequence ID" value="HBA09664.1"/>
    <property type="molecule type" value="Genomic_DNA"/>
</dbReference>
<dbReference type="InterPro" id="IPR003661">
    <property type="entry name" value="HisK_dim/P_dom"/>
</dbReference>
<dbReference type="Gene3D" id="1.10.287.130">
    <property type="match status" value="1"/>
</dbReference>
<keyword evidence="5" id="KW-0808">Transferase</keyword>
<evidence type="ECO:0000256" key="4">
    <source>
        <dbReference type="ARBA" id="ARBA00022553"/>
    </source>
</evidence>
<dbReference type="SUPFAM" id="SSF55874">
    <property type="entry name" value="ATPase domain of HSP90 chaperone/DNA topoisomerase II/histidine kinase"/>
    <property type="match status" value="1"/>
</dbReference>
<evidence type="ECO:0000313" key="12">
    <source>
        <dbReference type="Proteomes" id="UP000264313"/>
    </source>
</evidence>
<comment type="catalytic activity">
    <reaction evidence="1">
        <text>ATP + protein L-histidine = ADP + protein N-phospho-L-histidine.</text>
        <dbReference type="EC" id="2.7.13.3"/>
    </reaction>
</comment>
<keyword evidence="7" id="KW-0902">Two-component regulatory system</keyword>
<dbReference type="GO" id="GO:0016020">
    <property type="term" value="C:membrane"/>
    <property type="evidence" value="ECO:0007669"/>
    <property type="project" value="UniProtKB-SubCell"/>
</dbReference>
<dbReference type="InterPro" id="IPR003594">
    <property type="entry name" value="HATPase_dom"/>
</dbReference>
<dbReference type="Pfam" id="PF00512">
    <property type="entry name" value="HisKA"/>
    <property type="match status" value="1"/>
</dbReference>
<sequence>MSVKKLLLLGFLLSALLPMLMVTLLTFFEARTVLREEIVRDMQTRANAASHQVDDMMFERLQNIVSWSRLEVMDEVVIGDFDKRLSKFLNELKVSYRGVYQSIYVVNNQNVVIASSEPADIGKPANSGRQWLQISFANRTVRLYQLAEQKLPIASDILDVNQQKVGSLWVIFDWHAITKILDSTENQGSAAALVNVDDEAPQTRMLAETKHWKKIVAAHDISVDSVIQPSAEPPIFNWVVSIAQYRSVVMAPVHRMGYMFILLLIITGVLAAAFAAPLSGRITKPLARLTDYANRFMRSSQSAPPVVDGPIEVRALSSAFGKMMDDLTLSKENLTRAAKLAVAGEMAAAMSHEIRTPLGILRSSAQVLAREKGLSVEGQEVVAFINMETERLNKLVSTLVDSARPRQPEFALHDIVPLVEHAVAMLRMQANKKDVNLAMVVKSHGEAAVAEQILVECDAEQITQVLLNLLLNAIQVLPTGGKVAVSIIDAQDHVVVSVADDGAGVTEAQKEQIFDPFFTQRPGGIGLGLAVSKQIVTAHFGSLTVEKSTLANTGADFRVQLPKRQLLNDA</sequence>
<dbReference type="SMART" id="SM00304">
    <property type="entry name" value="HAMP"/>
    <property type="match status" value="1"/>
</dbReference>
<dbReference type="PANTHER" id="PTHR43711:SF26">
    <property type="entry name" value="SENSOR HISTIDINE KINASE RCSC"/>
    <property type="match status" value="1"/>
</dbReference>
<evidence type="ECO:0000259" key="10">
    <source>
        <dbReference type="PROSITE" id="PS50885"/>
    </source>
</evidence>
<evidence type="ECO:0000256" key="8">
    <source>
        <dbReference type="SAM" id="Phobius"/>
    </source>
</evidence>
<proteinExistence type="predicted"/>
<dbReference type="SMART" id="SM00387">
    <property type="entry name" value="HATPase_c"/>
    <property type="match status" value="1"/>
</dbReference>
<evidence type="ECO:0000256" key="6">
    <source>
        <dbReference type="ARBA" id="ARBA00022777"/>
    </source>
</evidence>
<organism evidence="11 12">
    <name type="scientific">Methylotenera mobilis</name>
    <dbReference type="NCBI Taxonomy" id="359408"/>
    <lineage>
        <taxon>Bacteria</taxon>
        <taxon>Pseudomonadati</taxon>
        <taxon>Pseudomonadota</taxon>
        <taxon>Betaproteobacteria</taxon>
        <taxon>Nitrosomonadales</taxon>
        <taxon>Methylophilaceae</taxon>
        <taxon>Methylotenera</taxon>
    </lineage>
</organism>
<keyword evidence="4" id="KW-0597">Phosphoprotein</keyword>
<dbReference type="PROSITE" id="PS50109">
    <property type="entry name" value="HIS_KIN"/>
    <property type="match status" value="1"/>
</dbReference>
<dbReference type="Gene3D" id="6.10.340.10">
    <property type="match status" value="1"/>
</dbReference>
<dbReference type="Pfam" id="PF02518">
    <property type="entry name" value="HATPase_c"/>
    <property type="match status" value="1"/>
</dbReference>
<dbReference type="Proteomes" id="UP000264313">
    <property type="component" value="Unassembled WGS sequence"/>
</dbReference>
<keyword evidence="8" id="KW-1133">Transmembrane helix</keyword>
<evidence type="ECO:0000256" key="1">
    <source>
        <dbReference type="ARBA" id="ARBA00000085"/>
    </source>
</evidence>
<dbReference type="STRING" id="1132855.GCA_000384255_00178"/>